<dbReference type="Proteomes" id="UP000828251">
    <property type="component" value="Unassembled WGS sequence"/>
</dbReference>
<dbReference type="OrthoDB" id="418748at2759"/>
<comment type="caution">
    <text evidence="1">The sequence shown here is derived from an EMBL/GenBank/DDBJ whole genome shotgun (WGS) entry which is preliminary data.</text>
</comment>
<dbReference type="EMBL" id="JAIQCV010000010">
    <property type="protein sequence ID" value="KAH1056365.1"/>
    <property type="molecule type" value="Genomic_DNA"/>
</dbReference>
<evidence type="ECO:0000313" key="2">
    <source>
        <dbReference type="Proteomes" id="UP000828251"/>
    </source>
</evidence>
<proteinExistence type="predicted"/>
<protein>
    <submittedName>
        <fullName evidence="1">Uncharacterized protein</fullName>
    </submittedName>
</protein>
<accession>A0A9D3ZQP6</accession>
<sequence>MYSSKKIGGVLDADRNFSILKHGGRWRAHLNGRRINIIKVLEDNTRRKVSIVEEMEVVARGFFQNLFATNGIGDLEHILPRVDRCITNYLKMMLTASYPKEENFMALKGVSNEGKKLECMNEISIMLIPKGLSTLMRLALNDGMIKREKASKRGPQISHLLFANDYVMFG</sequence>
<dbReference type="AlphaFoldDB" id="A0A9D3ZQP6"/>
<organism evidence="1 2">
    <name type="scientific">Gossypium stocksii</name>
    <dbReference type="NCBI Taxonomy" id="47602"/>
    <lineage>
        <taxon>Eukaryota</taxon>
        <taxon>Viridiplantae</taxon>
        <taxon>Streptophyta</taxon>
        <taxon>Embryophyta</taxon>
        <taxon>Tracheophyta</taxon>
        <taxon>Spermatophyta</taxon>
        <taxon>Magnoliopsida</taxon>
        <taxon>eudicotyledons</taxon>
        <taxon>Gunneridae</taxon>
        <taxon>Pentapetalae</taxon>
        <taxon>rosids</taxon>
        <taxon>malvids</taxon>
        <taxon>Malvales</taxon>
        <taxon>Malvaceae</taxon>
        <taxon>Malvoideae</taxon>
        <taxon>Gossypium</taxon>
    </lineage>
</organism>
<gene>
    <name evidence="1" type="ORF">J1N35_034430</name>
</gene>
<evidence type="ECO:0000313" key="1">
    <source>
        <dbReference type="EMBL" id="KAH1056365.1"/>
    </source>
</evidence>
<name>A0A9D3ZQP6_9ROSI</name>
<keyword evidence="2" id="KW-1185">Reference proteome</keyword>
<reference evidence="1 2" key="1">
    <citation type="journal article" date="2021" name="Plant Biotechnol. J.">
        <title>Multi-omics assisted identification of the key and species-specific regulatory components of drought-tolerant mechanisms in Gossypium stocksii.</title>
        <authorList>
            <person name="Yu D."/>
            <person name="Ke L."/>
            <person name="Zhang D."/>
            <person name="Wu Y."/>
            <person name="Sun Y."/>
            <person name="Mei J."/>
            <person name="Sun J."/>
            <person name="Sun Y."/>
        </authorList>
    </citation>
    <scope>NUCLEOTIDE SEQUENCE [LARGE SCALE GENOMIC DNA]</scope>
    <source>
        <strain evidence="2">cv. E1</strain>
        <tissue evidence="1">Leaf</tissue>
    </source>
</reference>